<feature type="domain" description="BRO1" evidence="3">
    <location>
        <begin position="1"/>
        <end position="297"/>
    </location>
</feature>
<reference evidence="4" key="1">
    <citation type="submission" date="2020-05" db="EMBL/GenBank/DDBJ databases">
        <title>Phylogenomic resolution of chytrid fungi.</title>
        <authorList>
            <person name="Stajich J.E."/>
            <person name="Amses K."/>
            <person name="Simmons R."/>
            <person name="Seto K."/>
            <person name="Myers J."/>
            <person name="Bonds A."/>
            <person name="Quandt C.A."/>
            <person name="Barry K."/>
            <person name="Liu P."/>
            <person name="Grigoriev I."/>
            <person name="Longcore J.E."/>
            <person name="James T.Y."/>
        </authorList>
    </citation>
    <scope>NUCLEOTIDE SEQUENCE</scope>
    <source>
        <strain evidence="4">JEL0513</strain>
    </source>
</reference>
<feature type="compositionally biased region" description="Polar residues" evidence="2">
    <location>
        <begin position="762"/>
        <end position="779"/>
    </location>
</feature>
<feature type="region of interest" description="Disordered" evidence="2">
    <location>
        <begin position="744"/>
        <end position="779"/>
    </location>
</feature>
<evidence type="ECO:0000259" key="3">
    <source>
        <dbReference type="PROSITE" id="PS51180"/>
    </source>
</evidence>
<feature type="coiled-coil region" evidence="1">
    <location>
        <begin position="826"/>
        <end position="860"/>
    </location>
</feature>
<dbReference type="PROSITE" id="PS51180">
    <property type="entry name" value="BRO1"/>
    <property type="match status" value="1"/>
</dbReference>
<dbReference type="Proteomes" id="UP001211907">
    <property type="component" value="Unassembled WGS sequence"/>
</dbReference>
<name>A0AAD5SPR4_9FUNG</name>
<dbReference type="AlphaFoldDB" id="A0AAD5SPR4"/>
<gene>
    <name evidence="4" type="ORF">HK100_007266</name>
</gene>
<dbReference type="Pfam" id="PF03097">
    <property type="entry name" value="BRO1"/>
    <property type="match status" value="1"/>
</dbReference>
<sequence>MECYYEKANDDKVSSPSMSIISVHTADYYEIALRYSKEGLNILNRQRFPKNWIQQLTAKTYIYAAIAHLHAPLQLVAEQAVGERIARLSLAKNLATRASNSSKEIGGAVHEVVKGYLDLITSTHLLADAANFDCHQQISVDLSLVTSLRRPSQAFVAPISFHDAIGDLKRFNDMFAAYKLVDQDSDLLKLSTDAVHIIEGATRNLDILRKDIELQISTHAGIQTECLRNILAENKRRGQVVLETIELIQIDEKSEPYKDLMTKLELIHFTINEHHYESTKILDAVQKQPLNTATKHLHQSLCKALHQTTKLLAPRQISLFEIRSIYTSKPVSDFHASEWTTENLTAVIPALDPNRDLAIDDIVSEKKREHAVKELNSALGMLEKLKGDCENKLAEIKNFVESMETLRDSNAIHTQKLRLSLIEESVTQIRNDKDSAIYKIFDAAETVKQISSKRQVEEESRKTIESFEESTKLYKMFKNSANAEITESMKLHKEMSIIFQKCIELKKGLPPGDDNDNIKKFDFEIQDIIKNQLDRLKLLPDYKHTAEFSNNKNENDQGDLTAIQKNQLSSSLLAFSGNSSQDVLYNLLQFQIDRAKATTAEPTAAPSVIDLIKKLLPDGNTSAHEATLSDSKTNELAEVQTAKEIQKFEDMLQSIATVTQQEISRLNKLYAEKERAAQQAAEAEVDRRKEVGNLSGKAWRVLQESSLFGLNVPTPTLPPHFNISQENCPKFPLHRHPHKFYESGNHNLKAPDNYATEKRNHSTPSENNPGHSANPTRVFTSTGNSYELFYDVPFVQSPKESSSGEDELEHVEREAYNIACEAHKNFRRYEEEAKKCALRAQEFQARADEAKKVEEKMKKALELTVDDGSKQHENAPGIVNFIRDEAKFLGNAVWGAVAGQQPNSKAQQQQMTVDEIYRAEAYRKWANQEEIKKQKALAADNARKANINKQNEATGSSTLAFPIKISESFPTEIFPNGSNGKTGNLFNFGNLSKFATNNKTEELDAKIPPMRKQVSLTKPGMVDKCVQEDENTETSIVPAMKRKEDLAKKVKKHDSGIGSMGSEISLSEKERGRKKNGQLFLH</sequence>
<evidence type="ECO:0000313" key="4">
    <source>
        <dbReference type="EMBL" id="KAJ3091109.1"/>
    </source>
</evidence>
<evidence type="ECO:0000313" key="5">
    <source>
        <dbReference type="Proteomes" id="UP001211907"/>
    </source>
</evidence>
<dbReference type="InterPro" id="IPR038499">
    <property type="entry name" value="BRO1_sf"/>
</dbReference>
<keyword evidence="5" id="KW-1185">Reference proteome</keyword>
<dbReference type="EMBL" id="JADGJH010003415">
    <property type="protein sequence ID" value="KAJ3091109.1"/>
    <property type="molecule type" value="Genomic_DNA"/>
</dbReference>
<organism evidence="4 5">
    <name type="scientific">Physocladia obscura</name>
    <dbReference type="NCBI Taxonomy" id="109957"/>
    <lineage>
        <taxon>Eukaryota</taxon>
        <taxon>Fungi</taxon>
        <taxon>Fungi incertae sedis</taxon>
        <taxon>Chytridiomycota</taxon>
        <taxon>Chytridiomycota incertae sedis</taxon>
        <taxon>Chytridiomycetes</taxon>
        <taxon>Chytridiales</taxon>
        <taxon>Chytriomycetaceae</taxon>
        <taxon>Physocladia</taxon>
    </lineage>
</organism>
<comment type="caution">
    <text evidence="4">The sequence shown here is derived from an EMBL/GenBank/DDBJ whole genome shotgun (WGS) entry which is preliminary data.</text>
</comment>
<protein>
    <recommendedName>
        <fullName evidence="3">BRO1 domain-containing protein</fullName>
    </recommendedName>
</protein>
<proteinExistence type="predicted"/>
<accession>A0AAD5SPR4</accession>
<evidence type="ECO:0000256" key="1">
    <source>
        <dbReference type="SAM" id="Coils"/>
    </source>
</evidence>
<dbReference type="InterPro" id="IPR004328">
    <property type="entry name" value="BRO1_dom"/>
</dbReference>
<keyword evidence="1" id="KW-0175">Coiled coil</keyword>
<feature type="region of interest" description="Disordered" evidence="2">
    <location>
        <begin position="1045"/>
        <end position="1082"/>
    </location>
</feature>
<dbReference type="Gene3D" id="1.25.40.280">
    <property type="entry name" value="alix/aip1 like domains"/>
    <property type="match status" value="1"/>
</dbReference>
<evidence type="ECO:0000256" key="2">
    <source>
        <dbReference type="SAM" id="MobiDB-lite"/>
    </source>
</evidence>